<dbReference type="RefSeq" id="WP_012991512.1">
    <property type="nucleotide sequence ID" value="NC_013894.1"/>
</dbReference>
<evidence type="ECO:0000313" key="2">
    <source>
        <dbReference type="EMBL" id="ADC89105.1"/>
    </source>
</evidence>
<dbReference type="InterPro" id="IPR007484">
    <property type="entry name" value="Peptidase_M28"/>
</dbReference>
<dbReference type="KEGG" id="tal:Thal_0471"/>
<dbReference type="EMBL" id="CP001931">
    <property type="protein sequence ID" value="ADC89105.1"/>
    <property type="molecule type" value="Genomic_DNA"/>
</dbReference>
<dbReference type="SUPFAM" id="SSF53187">
    <property type="entry name" value="Zn-dependent exopeptidases"/>
    <property type="match status" value="1"/>
</dbReference>
<sequence>MRVSSFERLRNIAEVFLKEDRFPTSSGAKRIKNVVKGFLREKGVPFREEIFQTEVNVPKKVEVRGSFGTITADAFLGSSPCKHAGYVKEEPVKGDIALVSWENLHRLENLTEKGVRTFFVTSPFPLKGYVEEDLSVFSLGEEYVALLKDSYVEVRLEVKREKLLCSNLVWEIGRGPIVYVVAHMDTFPGVHGAVDNGSSVLLLFLLTEELLENYNIPFKVRFLLTDAHEIGLKGALFHTSQGLKNAFYCINLDCVGWKDPAILYKDPAGYNSEELTELFFLCARDVGLEARLSSSHVMGDHVPFKEMGVKTLFLGAGSFPLRHTPFDIYDIVDWHLVRLWYDALLLFLKRLGRW</sequence>
<evidence type="ECO:0000313" key="3">
    <source>
        <dbReference type="Proteomes" id="UP000002043"/>
    </source>
</evidence>
<dbReference type="eggNOG" id="COG2234">
    <property type="taxonomic scope" value="Bacteria"/>
</dbReference>
<dbReference type="HOGENOM" id="CLU_775989_0_0_0"/>
<feature type="domain" description="Peptidase M28" evidence="1">
    <location>
        <begin position="177"/>
        <end position="345"/>
    </location>
</feature>
<keyword evidence="3" id="KW-1185">Reference proteome</keyword>
<dbReference type="STRING" id="638303.Thal_0471"/>
<accession>D3SPL8</accession>
<name>D3SPL8_THEAH</name>
<dbReference type="OrthoDB" id="10948at2"/>
<dbReference type="Proteomes" id="UP000002043">
    <property type="component" value="Chromosome"/>
</dbReference>
<dbReference type="Pfam" id="PF04389">
    <property type="entry name" value="Peptidase_M28"/>
    <property type="match status" value="1"/>
</dbReference>
<organism evidence="2 3">
    <name type="scientific">Thermocrinis albus (strain DSM 14484 / JCM 11386 / HI 11/12)</name>
    <dbReference type="NCBI Taxonomy" id="638303"/>
    <lineage>
        <taxon>Bacteria</taxon>
        <taxon>Pseudomonadati</taxon>
        <taxon>Aquificota</taxon>
        <taxon>Aquificia</taxon>
        <taxon>Aquificales</taxon>
        <taxon>Aquificaceae</taxon>
        <taxon>Thermocrinis</taxon>
    </lineage>
</organism>
<dbReference type="AlphaFoldDB" id="D3SPL8"/>
<gene>
    <name evidence="2" type="ordered locus">Thal_0471</name>
</gene>
<protein>
    <submittedName>
        <fullName evidence="2">Peptidase M28</fullName>
    </submittedName>
</protein>
<reference evidence="3" key="1">
    <citation type="journal article" date="2010" name="Stand. Genomic Sci.">
        <title>Complete genome sequence of Thermocrinis albus type strain (HI 11/12T).</title>
        <authorList>
            <person name="Wirth R."/>
            <person name="Sikorski J."/>
            <person name="Brambilla E."/>
            <person name="Misra M."/>
            <person name="Lapidus A."/>
            <person name="Copeland A."/>
            <person name="Nolan M."/>
            <person name="Lucas S."/>
            <person name="Chen F."/>
            <person name="Tice H."/>
            <person name="Cheng J.F."/>
            <person name="Han C."/>
            <person name="Detter J.C."/>
            <person name="Tapia R."/>
            <person name="Bruce D."/>
            <person name="Goodwin L."/>
            <person name="Pitluck S."/>
            <person name="Pati A."/>
            <person name="Anderson I."/>
            <person name="Ivanova N."/>
            <person name="Mavromatis K."/>
            <person name="Mikhailova N."/>
            <person name="Chen A."/>
            <person name="Palaniappan K."/>
            <person name="Bilek Y."/>
            <person name="Hader T."/>
            <person name="Land M."/>
            <person name="Hauser L."/>
            <person name="Chang Y.J."/>
            <person name="Jeffries C.D."/>
            <person name="Tindall B.J."/>
            <person name="Rohde M."/>
            <person name="Goker M."/>
            <person name="Bristow J."/>
            <person name="Eisen J.A."/>
            <person name="Markowitz V."/>
            <person name="Hugenholtz P."/>
            <person name="Kyrpides N.C."/>
            <person name="Klenk H.P."/>
        </authorList>
    </citation>
    <scope>NUCLEOTIDE SEQUENCE [LARGE SCALE GENOMIC DNA]</scope>
    <source>
        <strain evidence="3">DSM 14484 / JCM 11386 / HI 11/12</strain>
    </source>
</reference>
<proteinExistence type="predicted"/>
<evidence type="ECO:0000259" key="1">
    <source>
        <dbReference type="Pfam" id="PF04389"/>
    </source>
</evidence>
<dbReference type="Gene3D" id="3.40.630.10">
    <property type="entry name" value="Zn peptidases"/>
    <property type="match status" value="1"/>
</dbReference>